<evidence type="ECO:0000313" key="1">
    <source>
        <dbReference type="EMBL" id="KAH3779385.1"/>
    </source>
</evidence>
<dbReference type="EMBL" id="JAIWYP010000008">
    <property type="protein sequence ID" value="KAH3779385.1"/>
    <property type="molecule type" value="Genomic_DNA"/>
</dbReference>
<name>A0A9D4EJV5_DREPO</name>
<gene>
    <name evidence="1" type="ORF">DPMN_157187</name>
</gene>
<organism evidence="1 2">
    <name type="scientific">Dreissena polymorpha</name>
    <name type="common">Zebra mussel</name>
    <name type="synonym">Mytilus polymorpha</name>
    <dbReference type="NCBI Taxonomy" id="45954"/>
    <lineage>
        <taxon>Eukaryota</taxon>
        <taxon>Metazoa</taxon>
        <taxon>Spiralia</taxon>
        <taxon>Lophotrochozoa</taxon>
        <taxon>Mollusca</taxon>
        <taxon>Bivalvia</taxon>
        <taxon>Autobranchia</taxon>
        <taxon>Heteroconchia</taxon>
        <taxon>Euheterodonta</taxon>
        <taxon>Imparidentia</taxon>
        <taxon>Neoheterodontei</taxon>
        <taxon>Myida</taxon>
        <taxon>Dreissenoidea</taxon>
        <taxon>Dreissenidae</taxon>
        <taxon>Dreissena</taxon>
    </lineage>
</organism>
<dbReference type="Proteomes" id="UP000828390">
    <property type="component" value="Unassembled WGS sequence"/>
</dbReference>
<reference evidence="1" key="1">
    <citation type="journal article" date="2019" name="bioRxiv">
        <title>The Genome of the Zebra Mussel, Dreissena polymorpha: A Resource for Invasive Species Research.</title>
        <authorList>
            <person name="McCartney M.A."/>
            <person name="Auch B."/>
            <person name="Kono T."/>
            <person name="Mallez S."/>
            <person name="Zhang Y."/>
            <person name="Obille A."/>
            <person name="Becker A."/>
            <person name="Abrahante J.E."/>
            <person name="Garbe J."/>
            <person name="Badalamenti J.P."/>
            <person name="Herman A."/>
            <person name="Mangelson H."/>
            <person name="Liachko I."/>
            <person name="Sullivan S."/>
            <person name="Sone E.D."/>
            <person name="Koren S."/>
            <person name="Silverstein K.A.T."/>
            <person name="Beckman K.B."/>
            <person name="Gohl D.M."/>
        </authorList>
    </citation>
    <scope>NUCLEOTIDE SEQUENCE</scope>
    <source>
        <strain evidence="1">Duluth1</strain>
        <tissue evidence="1">Whole animal</tissue>
    </source>
</reference>
<reference evidence="1" key="2">
    <citation type="submission" date="2020-11" db="EMBL/GenBank/DDBJ databases">
        <authorList>
            <person name="McCartney M.A."/>
            <person name="Auch B."/>
            <person name="Kono T."/>
            <person name="Mallez S."/>
            <person name="Becker A."/>
            <person name="Gohl D.M."/>
            <person name="Silverstein K.A.T."/>
            <person name="Koren S."/>
            <person name="Bechman K.B."/>
            <person name="Herman A."/>
            <person name="Abrahante J.E."/>
            <person name="Garbe J."/>
        </authorList>
    </citation>
    <scope>NUCLEOTIDE SEQUENCE</scope>
    <source>
        <strain evidence="1">Duluth1</strain>
        <tissue evidence="1">Whole animal</tissue>
    </source>
</reference>
<proteinExistence type="predicted"/>
<sequence>MQRGKHVTDLGQVLFCGSESGTILQLDGEGKKKLATLAIRNDGPLSVFYNRSTASILVGDIAGKILVIKVK</sequence>
<accession>A0A9D4EJV5</accession>
<keyword evidence="2" id="KW-1185">Reference proteome</keyword>
<dbReference type="AlphaFoldDB" id="A0A9D4EJV5"/>
<protein>
    <submittedName>
        <fullName evidence="1">Uncharacterized protein</fullName>
    </submittedName>
</protein>
<evidence type="ECO:0000313" key="2">
    <source>
        <dbReference type="Proteomes" id="UP000828390"/>
    </source>
</evidence>
<comment type="caution">
    <text evidence="1">The sequence shown here is derived from an EMBL/GenBank/DDBJ whole genome shotgun (WGS) entry which is preliminary data.</text>
</comment>